<dbReference type="SUPFAM" id="SSF56112">
    <property type="entry name" value="Protein kinase-like (PK-like)"/>
    <property type="match status" value="1"/>
</dbReference>
<evidence type="ECO:0000313" key="3">
    <source>
        <dbReference type="Proteomes" id="UP001374535"/>
    </source>
</evidence>
<dbReference type="Gene3D" id="3.30.200.20">
    <property type="entry name" value="Phosphorylase Kinase, domain 1"/>
    <property type="match status" value="1"/>
</dbReference>
<dbReference type="AlphaFoldDB" id="A0AAQ3S5L0"/>
<accession>A0AAQ3S5L0</accession>
<feature type="region of interest" description="Disordered" evidence="1">
    <location>
        <begin position="186"/>
        <end position="210"/>
    </location>
</feature>
<reference evidence="2 3" key="1">
    <citation type="journal article" date="2023" name="Life. Sci Alliance">
        <title>Evolutionary insights into 3D genome organization and epigenetic landscape of Vigna mungo.</title>
        <authorList>
            <person name="Junaid A."/>
            <person name="Singh B."/>
            <person name="Bhatia S."/>
        </authorList>
    </citation>
    <scope>NUCLEOTIDE SEQUENCE [LARGE SCALE GENOMIC DNA]</scope>
    <source>
        <strain evidence="2">Urdbean</strain>
    </source>
</reference>
<dbReference type="EMBL" id="CP144699">
    <property type="protein sequence ID" value="WVZ20259.1"/>
    <property type="molecule type" value="Genomic_DNA"/>
</dbReference>
<keyword evidence="3" id="KW-1185">Reference proteome</keyword>
<feature type="compositionally biased region" description="Low complexity" evidence="1">
    <location>
        <begin position="194"/>
        <end position="205"/>
    </location>
</feature>
<evidence type="ECO:0000256" key="1">
    <source>
        <dbReference type="SAM" id="MobiDB-lite"/>
    </source>
</evidence>
<gene>
    <name evidence="2" type="ORF">V8G54_007581</name>
</gene>
<sequence length="248" mass="27759">MSFGDDTLVGYWPIGPNLYKGVHMGKRVGIEKLKGCDKGNSYEFELHKDLLELMTCGHRNILQFCGICVDDNNGLCVVTKFMKGGSVHDHSYINVERKKPLLLPRFNSKPRHKTLLYCLGKSIHIFVSVFQNPGIKCAVQEPNGICRRGGNCRGDLAGIRLDLQRQQQSIRVQEKKRGHRGFLLENNPPAASRTKGAAGATFGTAPREEKETDRIRKVGCLTLHVFVLERITGALLHTTVIKYFPAML</sequence>
<proteinExistence type="predicted"/>
<dbReference type="InterPro" id="IPR011009">
    <property type="entry name" value="Kinase-like_dom_sf"/>
</dbReference>
<protein>
    <submittedName>
        <fullName evidence="2">Uncharacterized protein</fullName>
    </submittedName>
</protein>
<evidence type="ECO:0000313" key="2">
    <source>
        <dbReference type="EMBL" id="WVZ20259.1"/>
    </source>
</evidence>
<dbReference type="Proteomes" id="UP001374535">
    <property type="component" value="Chromosome 2"/>
</dbReference>
<organism evidence="2 3">
    <name type="scientific">Vigna mungo</name>
    <name type="common">Black gram</name>
    <name type="synonym">Phaseolus mungo</name>
    <dbReference type="NCBI Taxonomy" id="3915"/>
    <lineage>
        <taxon>Eukaryota</taxon>
        <taxon>Viridiplantae</taxon>
        <taxon>Streptophyta</taxon>
        <taxon>Embryophyta</taxon>
        <taxon>Tracheophyta</taxon>
        <taxon>Spermatophyta</taxon>
        <taxon>Magnoliopsida</taxon>
        <taxon>eudicotyledons</taxon>
        <taxon>Gunneridae</taxon>
        <taxon>Pentapetalae</taxon>
        <taxon>rosids</taxon>
        <taxon>fabids</taxon>
        <taxon>Fabales</taxon>
        <taxon>Fabaceae</taxon>
        <taxon>Papilionoideae</taxon>
        <taxon>50 kb inversion clade</taxon>
        <taxon>NPAAA clade</taxon>
        <taxon>indigoferoid/millettioid clade</taxon>
        <taxon>Phaseoleae</taxon>
        <taxon>Vigna</taxon>
    </lineage>
</organism>
<name>A0AAQ3S5L0_VIGMU</name>